<feature type="domain" description="Alpha/beta hydrolase fold-3" evidence="2">
    <location>
        <begin position="82"/>
        <end position="273"/>
    </location>
</feature>
<name>A0A848H1P1_9BURK</name>
<gene>
    <name evidence="3" type="ORF">HHL11_02750</name>
</gene>
<dbReference type="InterPro" id="IPR029058">
    <property type="entry name" value="AB_hydrolase_fold"/>
</dbReference>
<dbReference type="Pfam" id="PF07859">
    <property type="entry name" value="Abhydrolase_3"/>
    <property type="match status" value="1"/>
</dbReference>
<comment type="caution">
    <text evidence="3">The sequence shown here is derived from an EMBL/GenBank/DDBJ whole genome shotgun (WGS) entry which is preliminary data.</text>
</comment>
<dbReference type="PANTHER" id="PTHR48081">
    <property type="entry name" value="AB HYDROLASE SUPERFAMILY PROTEIN C4A8.06C"/>
    <property type="match status" value="1"/>
</dbReference>
<dbReference type="PANTHER" id="PTHR48081:SF8">
    <property type="entry name" value="ALPHA_BETA HYDROLASE FOLD-3 DOMAIN-CONTAINING PROTEIN-RELATED"/>
    <property type="match status" value="1"/>
</dbReference>
<keyword evidence="4" id="KW-1185">Reference proteome</keyword>
<evidence type="ECO:0000259" key="2">
    <source>
        <dbReference type="Pfam" id="PF07859"/>
    </source>
</evidence>
<dbReference type="Gene3D" id="3.40.50.1820">
    <property type="entry name" value="alpha/beta hydrolase"/>
    <property type="match status" value="1"/>
</dbReference>
<dbReference type="Proteomes" id="UP000541185">
    <property type="component" value="Unassembled WGS sequence"/>
</dbReference>
<accession>A0A848H1P1</accession>
<dbReference type="RefSeq" id="WP_169416889.1">
    <property type="nucleotide sequence ID" value="NZ_JABBFX010000001.1"/>
</dbReference>
<dbReference type="AlphaFoldDB" id="A0A848H1P1"/>
<proteinExistence type="predicted"/>
<keyword evidence="1 3" id="KW-0378">Hydrolase</keyword>
<evidence type="ECO:0000256" key="1">
    <source>
        <dbReference type="ARBA" id="ARBA00022801"/>
    </source>
</evidence>
<dbReference type="InterPro" id="IPR050300">
    <property type="entry name" value="GDXG_lipolytic_enzyme"/>
</dbReference>
<reference evidence="3 4" key="1">
    <citation type="submission" date="2020-04" db="EMBL/GenBank/DDBJ databases">
        <title>Ramlibacter sp. G-1-2-2 isolated from soil.</title>
        <authorList>
            <person name="Dahal R.H."/>
        </authorList>
    </citation>
    <scope>NUCLEOTIDE SEQUENCE [LARGE SCALE GENOMIC DNA]</scope>
    <source>
        <strain evidence="3 4">G-1-2-2</strain>
    </source>
</reference>
<evidence type="ECO:0000313" key="4">
    <source>
        <dbReference type="Proteomes" id="UP000541185"/>
    </source>
</evidence>
<organism evidence="3 4">
    <name type="scientific">Ramlibacter agri</name>
    <dbReference type="NCBI Taxonomy" id="2728837"/>
    <lineage>
        <taxon>Bacteria</taxon>
        <taxon>Pseudomonadati</taxon>
        <taxon>Pseudomonadota</taxon>
        <taxon>Betaproteobacteria</taxon>
        <taxon>Burkholderiales</taxon>
        <taxon>Comamonadaceae</taxon>
        <taxon>Ramlibacter</taxon>
    </lineage>
</organism>
<dbReference type="InterPro" id="IPR013094">
    <property type="entry name" value="AB_hydrolase_3"/>
</dbReference>
<dbReference type="GO" id="GO:0016787">
    <property type="term" value="F:hydrolase activity"/>
    <property type="evidence" value="ECO:0007669"/>
    <property type="project" value="UniProtKB-KW"/>
</dbReference>
<evidence type="ECO:0000313" key="3">
    <source>
        <dbReference type="EMBL" id="NML42653.1"/>
    </source>
</evidence>
<protein>
    <submittedName>
        <fullName evidence="3">Alpha/beta hydrolase</fullName>
    </submittedName>
</protein>
<sequence length="299" mass="31839">MSETKAPLDAEIAEIDRRWKASGIPDLYVGSGPEMRARGIEVRNRFYPKPKLKHGEIRDIRIGNIRGRVVRPVQGEPTATLAYFHGGGFILGDLDSHEAHCIRIANATGAVVVSVDYSLAPEAPFPAGADDSIAASRWIYENRAQFGGADQPFALGGDSAGGNMAAVSAIACRDAGVPVAVQFLLYPATDMTGPAHGPVGTHYLGEGPERERKARDWRASPVLGDLKGVAPAIIGVGPYDFLYRDNLAFAQALRAAGVPVNLREFPTLNHGFFSYTAVSKASLEAAESLCADLAAALKR</sequence>
<dbReference type="EMBL" id="JABBFX010000001">
    <property type="protein sequence ID" value="NML42653.1"/>
    <property type="molecule type" value="Genomic_DNA"/>
</dbReference>
<dbReference type="SUPFAM" id="SSF53474">
    <property type="entry name" value="alpha/beta-Hydrolases"/>
    <property type="match status" value="1"/>
</dbReference>